<proteinExistence type="predicted"/>
<dbReference type="AlphaFoldDB" id="A0A813F810"/>
<feature type="non-terminal residue" evidence="1">
    <location>
        <position position="1"/>
    </location>
</feature>
<name>A0A813F810_POLGL</name>
<sequence>ANVPFKPQVDLVELDEFISFVENVGHTVTSRPMEGYPQWMFPQAQDLGVTFCRGLPGRGEALIRCRVHTLETLRLNYHLRADPKVLDFVFEEADYVFIYDVPRLLEPATQLFLEERIAQASDEASQQHVMLADRARTRRFGTHPYAGCTETCSPHSCTHKHHLDLPWILRPLWGSRLKSEGNAGALPAEVSFLNIGCRDFGPDDPLAAFLGTGVRLAGLCVEKDGSMLARAREHLEGNQVHTVEAAVTPDNVRELLRRYQVSSVDILQLDIDCFDVSVLDVLLAEVHADVLVVELVNAIPPPFRFAAHYSPEFDLDDHYKDGRNEQPGYFGASLSYLVSFLDRRGFYFYKMNHMDGIWVHQSVAPLFAAADETGMLEFPVDEWACFMDHFVTLQDQGMELRSDGLTRYMREWFMLPDMHEAFRRIWGNLSSLQSEVGLPFTLDLYM</sequence>
<protein>
    <recommendedName>
        <fullName evidence="3">Methyltransferase FkbM domain-containing protein</fullName>
    </recommendedName>
</protein>
<comment type="caution">
    <text evidence="1">The sequence shown here is derived from an EMBL/GenBank/DDBJ whole genome shotgun (WGS) entry which is preliminary data.</text>
</comment>
<accession>A0A813F810</accession>
<evidence type="ECO:0008006" key="3">
    <source>
        <dbReference type="Google" id="ProtNLM"/>
    </source>
</evidence>
<dbReference type="EMBL" id="CAJNNV010022053">
    <property type="protein sequence ID" value="CAE8607739.1"/>
    <property type="molecule type" value="Genomic_DNA"/>
</dbReference>
<evidence type="ECO:0000313" key="1">
    <source>
        <dbReference type="EMBL" id="CAE8607739.1"/>
    </source>
</evidence>
<keyword evidence="2" id="KW-1185">Reference proteome</keyword>
<gene>
    <name evidence="1" type="ORF">PGLA1383_LOCUS25646</name>
</gene>
<evidence type="ECO:0000313" key="2">
    <source>
        <dbReference type="Proteomes" id="UP000654075"/>
    </source>
</evidence>
<dbReference type="Proteomes" id="UP000654075">
    <property type="component" value="Unassembled WGS sequence"/>
</dbReference>
<reference evidence="1" key="1">
    <citation type="submission" date="2021-02" db="EMBL/GenBank/DDBJ databases">
        <authorList>
            <person name="Dougan E. K."/>
            <person name="Rhodes N."/>
            <person name="Thang M."/>
            <person name="Chan C."/>
        </authorList>
    </citation>
    <scope>NUCLEOTIDE SEQUENCE</scope>
</reference>
<organism evidence="1 2">
    <name type="scientific">Polarella glacialis</name>
    <name type="common">Dinoflagellate</name>
    <dbReference type="NCBI Taxonomy" id="89957"/>
    <lineage>
        <taxon>Eukaryota</taxon>
        <taxon>Sar</taxon>
        <taxon>Alveolata</taxon>
        <taxon>Dinophyceae</taxon>
        <taxon>Suessiales</taxon>
        <taxon>Suessiaceae</taxon>
        <taxon>Polarella</taxon>
    </lineage>
</organism>